<evidence type="ECO:0000313" key="1">
    <source>
        <dbReference type="EMBL" id="GBP35223.1"/>
    </source>
</evidence>
<reference evidence="1 2" key="1">
    <citation type="journal article" date="2019" name="Commun. Biol.">
        <title>The bagworm genome reveals a unique fibroin gene that provides high tensile strength.</title>
        <authorList>
            <person name="Kono N."/>
            <person name="Nakamura H."/>
            <person name="Ohtoshi R."/>
            <person name="Tomita M."/>
            <person name="Numata K."/>
            <person name="Arakawa K."/>
        </authorList>
    </citation>
    <scope>NUCLEOTIDE SEQUENCE [LARGE SCALE GENOMIC DNA]</scope>
</reference>
<proteinExistence type="predicted"/>
<dbReference type="AlphaFoldDB" id="A0A4C1V8Z0"/>
<keyword evidence="2" id="KW-1185">Reference proteome</keyword>
<organism evidence="1 2">
    <name type="scientific">Eumeta variegata</name>
    <name type="common">Bagworm moth</name>
    <name type="synonym">Eumeta japonica</name>
    <dbReference type="NCBI Taxonomy" id="151549"/>
    <lineage>
        <taxon>Eukaryota</taxon>
        <taxon>Metazoa</taxon>
        <taxon>Ecdysozoa</taxon>
        <taxon>Arthropoda</taxon>
        <taxon>Hexapoda</taxon>
        <taxon>Insecta</taxon>
        <taxon>Pterygota</taxon>
        <taxon>Neoptera</taxon>
        <taxon>Endopterygota</taxon>
        <taxon>Lepidoptera</taxon>
        <taxon>Glossata</taxon>
        <taxon>Ditrysia</taxon>
        <taxon>Tineoidea</taxon>
        <taxon>Psychidae</taxon>
        <taxon>Oiketicinae</taxon>
        <taxon>Eumeta</taxon>
    </lineage>
</organism>
<comment type="caution">
    <text evidence="1">The sequence shown here is derived from an EMBL/GenBank/DDBJ whole genome shotgun (WGS) entry which is preliminary data.</text>
</comment>
<name>A0A4C1V8Z0_EUMVA</name>
<dbReference type="EMBL" id="BGZK01000300">
    <property type="protein sequence ID" value="GBP35223.1"/>
    <property type="molecule type" value="Genomic_DNA"/>
</dbReference>
<sequence length="103" mass="11922">MQTQCNEIAKLSGGNPNPHSWEYTPHHCNARTRCLRWGPKHSLRIVIGIIKRYPLSDHNHFPGIPVAKWQHRRTGVHGRKRLRFVVSFDINVRGNVGRVPMRA</sequence>
<gene>
    <name evidence="1" type="ORF">EVAR_18349_1</name>
</gene>
<evidence type="ECO:0000313" key="2">
    <source>
        <dbReference type="Proteomes" id="UP000299102"/>
    </source>
</evidence>
<protein>
    <submittedName>
        <fullName evidence="1">Uncharacterized protein</fullName>
    </submittedName>
</protein>
<accession>A0A4C1V8Z0</accession>
<dbReference type="Proteomes" id="UP000299102">
    <property type="component" value="Unassembled WGS sequence"/>
</dbReference>